<evidence type="ECO:0000259" key="2">
    <source>
        <dbReference type="Pfam" id="PF07584"/>
    </source>
</evidence>
<dbReference type="Pfam" id="PF07584">
    <property type="entry name" value="BatA"/>
    <property type="match status" value="1"/>
</dbReference>
<accession>A0A1M7Z712</accession>
<organism evidence="3 4">
    <name type="scientific">Algoriphagus zhangzhouensis</name>
    <dbReference type="NCBI Taxonomy" id="1073327"/>
    <lineage>
        <taxon>Bacteria</taxon>
        <taxon>Pseudomonadati</taxon>
        <taxon>Bacteroidota</taxon>
        <taxon>Cytophagia</taxon>
        <taxon>Cytophagales</taxon>
        <taxon>Cyclobacteriaceae</taxon>
        <taxon>Algoriphagus</taxon>
    </lineage>
</organism>
<keyword evidence="1 3" id="KW-0812">Transmembrane</keyword>
<dbReference type="Proteomes" id="UP000184609">
    <property type="component" value="Unassembled WGS sequence"/>
</dbReference>
<feature type="transmembrane region" description="Helical" evidence="1">
    <location>
        <begin position="56"/>
        <end position="78"/>
    </location>
</feature>
<dbReference type="EMBL" id="FRXN01000001">
    <property type="protein sequence ID" value="SHO60659.1"/>
    <property type="molecule type" value="Genomic_DNA"/>
</dbReference>
<dbReference type="PANTHER" id="PTHR37464:SF1">
    <property type="entry name" value="BLL2463 PROTEIN"/>
    <property type="match status" value="1"/>
</dbReference>
<feature type="transmembrane region" description="Helical" evidence="1">
    <location>
        <begin position="7"/>
        <end position="24"/>
    </location>
</feature>
<dbReference type="InterPro" id="IPR024163">
    <property type="entry name" value="Aerotolerance_reg_N"/>
</dbReference>
<keyword evidence="1" id="KW-1133">Transmembrane helix</keyword>
<sequence length="379" mass="42865">MEWVQSKFLWALLGIGVPILIHLWNGRKGKVIAWAASAWLNPKESQSNRSLQIQEWWLLLLRIVLWVLLVLLVAGIWWEGKNQVMGNEIVHLVIPGQDLESEFRFELEQASERGEDVFWLADGLPELEGNSPEIELENLQSYLDELSEELDSVHLYLPSVSNKFPRESLWLPQVPTIHLSENKAFIGVGKSITLDSAGYLTLSQEGVLQIREEKGNTQIVLESPLKVYLSPSVEKEKESILAALNAIEEVYHLAYEESDSTQAGLIFSNSMENQSSPWVLATSLEDNGKGKLQLISGASGLSYDELVEKGILPEMILERILENTSIENPIEITQSQWARKFQKIPDFGKAKEAKSSEIILILLVLVFISERYLAYQKNL</sequence>
<gene>
    <name evidence="3" type="ORF">SAMN04488108_0941</name>
</gene>
<protein>
    <submittedName>
        <fullName evidence="3">N-terminal double-transmembrane domain-containing protein</fullName>
    </submittedName>
</protein>
<keyword evidence="4" id="KW-1185">Reference proteome</keyword>
<evidence type="ECO:0000313" key="3">
    <source>
        <dbReference type="EMBL" id="SHO60659.1"/>
    </source>
</evidence>
<feature type="domain" description="Aerotolerance regulator N-terminal" evidence="2">
    <location>
        <begin position="1"/>
        <end position="74"/>
    </location>
</feature>
<evidence type="ECO:0000313" key="4">
    <source>
        <dbReference type="Proteomes" id="UP000184609"/>
    </source>
</evidence>
<dbReference type="AlphaFoldDB" id="A0A1M7Z712"/>
<dbReference type="NCBIfam" id="TIGR02226">
    <property type="entry name" value="two_anch"/>
    <property type="match status" value="1"/>
</dbReference>
<dbReference type="InterPro" id="IPR011933">
    <property type="entry name" value="Double_TM_dom"/>
</dbReference>
<dbReference type="STRING" id="1073327.SAMN04488108_0941"/>
<dbReference type="PANTHER" id="PTHR37464">
    <property type="entry name" value="BLL2463 PROTEIN"/>
    <property type="match status" value="1"/>
</dbReference>
<name>A0A1M7Z712_9BACT</name>
<evidence type="ECO:0000256" key="1">
    <source>
        <dbReference type="SAM" id="Phobius"/>
    </source>
</evidence>
<reference evidence="4" key="1">
    <citation type="submission" date="2016-12" db="EMBL/GenBank/DDBJ databases">
        <authorList>
            <person name="Varghese N."/>
            <person name="Submissions S."/>
        </authorList>
    </citation>
    <scope>NUCLEOTIDE SEQUENCE [LARGE SCALE GENOMIC DNA]</scope>
    <source>
        <strain evidence="4">DSM 25035</strain>
    </source>
</reference>
<dbReference type="OrthoDB" id="890881at2"/>
<proteinExistence type="predicted"/>
<dbReference type="RefSeq" id="WP_073570562.1">
    <property type="nucleotide sequence ID" value="NZ_FRXN01000001.1"/>
</dbReference>
<keyword evidence="1" id="KW-0472">Membrane</keyword>